<dbReference type="OrthoDB" id="3243429at2759"/>
<evidence type="ECO:0000313" key="16">
    <source>
        <dbReference type="EMBL" id="MBW0537864.1"/>
    </source>
</evidence>
<keyword evidence="1" id="KW-0815">Transposition</keyword>
<dbReference type="GO" id="GO:0003723">
    <property type="term" value="F:RNA binding"/>
    <property type="evidence" value="ECO:0007669"/>
    <property type="project" value="UniProtKB-KW"/>
</dbReference>
<dbReference type="GO" id="GO:0015074">
    <property type="term" value="P:DNA integration"/>
    <property type="evidence" value="ECO:0007669"/>
    <property type="project" value="UniProtKB-KW"/>
</dbReference>
<name>A0A9Q3IGG9_9BASI</name>
<dbReference type="GO" id="GO:0016787">
    <property type="term" value="F:hydrolase activity"/>
    <property type="evidence" value="ECO:0007669"/>
    <property type="project" value="UniProtKB-KW"/>
</dbReference>
<accession>A0A9Q3IGG9</accession>
<evidence type="ECO:0000313" key="17">
    <source>
        <dbReference type="Proteomes" id="UP000765509"/>
    </source>
</evidence>
<keyword evidence="7" id="KW-0460">Magnesium</keyword>
<dbReference type="GO" id="GO:0004519">
    <property type="term" value="F:endonuclease activity"/>
    <property type="evidence" value="ECO:0007669"/>
    <property type="project" value="UniProtKB-KW"/>
</dbReference>
<keyword evidence="3" id="KW-0540">Nuclease</keyword>
<dbReference type="Gene3D" id="3.30.420.10">
    <property type="entry name" value="Ribonuclease H-like superfamily/Ribonuclease H"/>
    <property type="match status" value="1"/>
</dbReference>
<dbReference type="EMBL" id="AVOT02042469">
    <property type="protein sequence ID" value="MBW0537864.1"/>
    <property type="molecule type" value="Genomic_DNA"/>
</dbReference>
<evidence type="ECO:0000256" key="14">
    <source>
        <dbReference type="ARBA" id="ARBA00049244"/>
    </source>
</evidence>
<evidence type="ECO:0000256" key="7">
    <source>
        <dbReference type="ARBA" id="ARBA00022842"/>
    </source>
</evidence>
<proteinExistence type="predicted"/>
<keyword evidence="6" id="KW-0378">Hydrolase</keyword>
<keyword evidence="17" id="KW-1185">Reference proteome</keyword>
<evidence type="ECO:0000256" key="5">
    <source>
        <dbReference type="ARBA" id="ARBA00022759"/>
    </source>
</evidence>
<dbReference type="Proteomes" id="UP000765509">
    <property type="component" value="Unassembled WGS sequence"/>
</dbReference>
<reference evidence="16" key="1">
    <citation type="submission" date="2021-03" db="EMBL/GenBank/DDBJ databases">
        <title>Draft genome sequence of rust myrtle Austropuccinia psidii MF-1, a brazilian biotype.</title>
        <authorList>
            <person name="Quecine M.C."/>
            <person name="Pachon D.M.R."/>
            <person name="Bonatelli M.L."/>
            <person name="Correr F.H."/>
            <person name="Franceschini L.M."/>
            <person name="Leite T.F."/>
            <person name="Margarido G.R.A."/>
            <person name="Almeida C.A."/>
            <person name="Ferrarezi J.A."/>
            <person name="Labate C.A."/>
        </authorList>
    </citation>
    <scope>NUCLEOTIDE SEQUENCE</scope>
    <source>
        <strain evidence="16">MF-1</strain>
    </source>
</reference>
<dbReference type="PANTHER" id="PTHR42648:SF11">
    <property type="entry name" value="TRANSPOSON TY4-P GAG-POL POLYPROTEIN"/>
    <property type="match status" value="1"/>
</dbReference>
<evidence type="ECO:0000256" key="11">
    <source>
        <dbReference type="ARBA" id="ARBA00022932"/>
    </source>
</evidence>
<dbReference type="InterPro" id="IPR039537">
    <property type="entry name" value="Retrotran_Ty1/copia-like"/>
</dbReference>
<keyword evidence="5" id="KW-0255">Endonuclease</keyword>
<keyword evidence="4" id="KW-0479">Metal-binding</keyword>
<evidence type="ECO:0000256" key="13">
    <source>
        <dbReference type="ARBA" id="ARBA00048173"/>
    </source>
</evidence>
<dbReference type="GO" id="GO:0005634">
    <property type="term" value="C:nucleus"/>
    <property type="evidence" value="ECO:0007669"/>
    <property type="project" value="UniProtKB-ARBA"/>
</dbReference>
<organism evidence="16 17">
    <name type="scientific">Austropuccinia psidii MF-1</name>
    <dbReference type="NCBI Taxonomy" id="1389203"/>
    <lineage>
        <taxon>Eukaryota</taxon>
        <taxon>Fungi</taxon>
        <taxon>Dikarya</taxon>
        <taxon>Basidiomycota</taxon>
        <taxon>Pucciniomycotina</taxon>
        <taxon>Pucciniomycetes</taxon>
        <taxon>Pucciniales</taxon>
        <taxon>Sphaerophragmiaceae</taxon>
        <taxon>Austropuccinia</taxon>
    </lineage>
</organism>
<evidence type="ECO:0000256" key="4">
    <source>
        <dbReference type="ARBA" id="ARBA00022723"/>
    </source>
</evidence>
<dbReference type="InterPro" id="IPR012337">
    <property type="entry name" value="RNaseH-like_sf"/>
</dbReference>
<dbReference type="GO" id="GO:0032196">
    <property type="term" value="P:transposition"/>
    <property type="evidence" value="ECO:0007669"/>
    <property type="project" value="UniProtKB-KW"/>
</dbReference>
<dbReference type="PROSITE" id="PS50994">
    <property type="entry name" value="INTEGRASE"/>
    <property type="match status" value="1"/>
</dbReference>
<dbReference type="AlphaFoldDB" id="A0A9Q3IGG9"/>
<evidence type="ECO:0000256" key="8">
    <source>
        <dbReference type="ARBA" id="ARBA00022884"/>
    </source>
</evidence>
<keyword evidence="2" id="KW-0548">Nucleotidyltransferase</keyword>
<evidence type="ECO:0000256" key="3">
    <source>
        <dbReference type="ARBA" id="ARBA00022722"/>
    </source>
</evidence>
<keyword evidence="11" id="KW-0239">DNA-directed DNA polymerase</keyword>
<evidence type="ECO:0000256" key="2">
    <source>
        <dbReference type="ARBA" id="ARBA00022695"/>
    </source>
</evidence>
<dbReference type="GO" id="GO:0046872">
    <property type="term" value="F:metal ion binding"/>
    <property type="evidence" value="ECO:0007669"/>
    <property type="project" value="UniProtKB-KW"/>
</dbReference>
<dbReference type="GO" id="GO:0006310">
    <property type="term" value="P:DNA recombination"/>
    <property type="evidence" value="ECO:0007669"/>
    <property type="project" value="UniProtKB-KW"/>
</dbReference>
<keyword evidence="12" id="KW-0233">DNA recombination</keyword>
<evidence type="ECO:0000256" key="6">
    <source>
        <dbReference type="ARBA" id="ARBA00022801"/>
    </source>
</evidence>
<dbReference type="GO" id="GO:0003964">
    <property type="term" value="F:RNA-directed DNA polymerase activity"/>
    <property type="evidence" value="ECO:0007669"/>
    <property type="project" value="UniProtKB-KW"/>
</dbReference>
<comment type="catalytic activity">
    <reaction evidence="13">
        <text>DNA(n) + a 2'-deoxyribonucleoside 5'-triphosphate = DNA(n+1) + diphosphate</text>
        <dbReference type="Rhea" id="RHEA:22508"/>
        <dbReference type="Rhea" id="RHEA-COMP:17339"/>
        <dbReference type="Rhea" id="RHEA-COMP:17340"/>
        <dbReference type="ChEBI" id="CHEBI:33019"/>
        <dbReference type="ChEBI" id="CHEBI:61560"/>
        <dbReference type="ChEBI" id="CHEBI:173112"/>
        <dbReference type="EC" id="2.7.7.49"/>
    </reaction>
</comment>
<keyword evidence="9" id="KW-0229">DNA integration</keyword>
<dbReference type="SUPFAM" id="SSF53098">
    <property type="entry name" value="Ribonuclease H-like"/>
    <property type="match status" value="1"/>
</dbReference>
<dbReference type="InterPro" id="IPR001584">
    <property type="entry name" value="Integrase_cat-core"/>
</dbReference>
<keyword evidence="8" id="KW-0694">RNA-binding</keyword>
<evidence type="ECO:0000256" key="1">
    <source>
        <dbReference type="ARBA" id="ARBA00022578"/>
    </source>
</evidence>
<evidence type="ECO:0000256" key="9">
    <source>
        <dbReference type="ARBA" id="ARBA00022908"/>
    </source>
</evidence>
<dbReference type="GO" id="GO:0003887">
    <property type="term" value="F:DNA-directed DNA polymerase activity"/>
    <property type="evidence" value="ECO:0007669"/>
    <property type="project" value="UniProtKB-KW"/>
</dbReference>
<evidence type="ECO:0000256" key="12">
    <source>
        <dbReference type="ARBA" id="ARBA00023172"/>
    </source>
</evidence>
<feature type="domain" description="Integrase catalytic" evidence="15">
    <location>
        <begin position="1"/>
        <end position="86"/>
    </location>
</feature>
<dbReference type="PANTHER" id="PTHR42648">
    <property type="entry name" value="TRANSPOSASE, PUTATIVE-RELATED"/>
    <property type="match status" value="1"/>
</dbReference>
<gene>
    <name evidence="16" type="ORF">O181_077579</name>
</gene>
<evidence type="ECO:0000259" key="15">
    <source>
        <dbReference type="PROSITE" id="PS50994"/>
    </source>
</evidence>
<protein>
    <recommendedName>
        <fullName evidence="15">Integrase catalytic domain-containing protein</fullName>
    </recommendedName>
</protein>
<sequence length="86" mass="9840">MESLHDKKLKTLVSDQGGEFVNAKSKNLAKTDSFVHILAPAKTPQHNEFSERANWTIIEKARCLLNRSNLPKKYWAEAIKNCYLPI</sequence>
<evidence type="ECO:0000256" key="10">
    <source>
        <dbReference type="ARBA" id="ARBA00022918"/>
    </source>
</evidence>
<comment type="catalytic activity">
    <reaction evidence="14">
        <text>DNA(n) + a 2'-deoxyribonucleoside 5'-triphosphate = DNA(n+1) + diphosphate</text>
        <dbReference type="Rhea" id="RHEA:22508"/>
        <dbReference type="Rhea" id="RHEA-COMP:17339"/>
        <dbReference type="Rhea" id="RHEA-COMP:17340"/>
        <dbReference type="ChEBI" id="CHEBI:33019"/>
        <dbReference type="ChEBI" id="CHEBI:61560"/>
        <dbReference type="ChEBI" id="CHEBI:173112"/>
        <dbReference type="EC" id="2.7.7.7"/>
    </reaction>
</comment>
<keyword evidence="10" id="KW-0695">RNA-directed DNA polymerase</keyword>
<keyword evidence="11" id="KW-0808">Transferase</keyword>
<comment type="caution">
    <text evidence="16">The sequence shown here is derived from an EMBL/GenBank/DDBJ whole genome shotgun (WGS) entry which is preliminary data.</text>
</comment>
<dbReference type="InterPro" id="IPR036397">
    <property type="entry name" value="RNaseH_sf"/>
</dbReference>